<dbReference type="InterPro" id="IPR001387">
    <property type="entry name" value="Cro/C1-type_HTH"/>
</dbReference>
<protein>
    <submittedName>
        <fullName evidence="3">Helix-turn-helix transcriptional regulator</fullName>
    </submittedName>
</protein>
<dbReference type="Pfam" id="PF01381">
    <property type="entry name" value="HTH_3"/>
    <property type="match status" value="1"/>
</dbReference>
<dbReference type="RefSeq" id="WP_187037714.1">
    <property type="nucleotide sequence ID" value="NZ_CP060286.1"/>
</dbReference>
<dbReference type="InterPro" id="IPR010982">
    <property type="entry name" value="Lambda_DNA-bd_dom_sf"/>
</dbReference>
<dbReference type="SMART" id="SM00530">
    <property type="entry name" value="HTH_XRE"/>
    <property type="match status" value="1"/>
</dbReference>
<dbReference type="Proteomes" id="UP000515909">
    <property type="component" value="Chromosome"/>
</dbReference>
<feature type="domain" description="HTH cro/C1-type" evidence="2">
    <location>
        <begin position="16"/>
        <end position="70"/>
    </location>
</feature>
<name>A0A7G8TF72_9FIRM</name>
<dbReference type="GO" id="GO:0003700">
    <property type="term" value="F:DNA-binding transcription factor activity"/>
    <property type="evidence" value="ECO:0007669"/>
    <property type="project" value="TreeGrafter"/>
</dbReference>
<organism evidence="3 4">
    <name type="scientific">Caproicibacter fermentans</name>
    <dbReference type="NCBI Taxonomy" id="2576756"/>
    <lineage>
        <taxon>Bacteria</taxon>
        <taxon>Bacillati</taxon>
        <taxon>Bacillota</taxon>
        <taxon>Clostridia</taxon>
        <taxon>Eubacteriales</taxon>
        <taxon>Acutalibacteraceae</taxon>
        <taxon>Caproicibacter</taxon>
    </lineage>
</organism>
<keyword evidence="1" id="KW-0238">DNA-binding</keyword>
<evidence type="ECO:0000256" key="1">
    <source>
        <dbReference type="ARBA" id="ARBA00023125"/>
    </source>
</evidence>
<sequence length="116" mass="12947">MPRRNEALAKQIGQRIATRRKELGWTQEEAAEKAGLSQQFFACAERGIKGVSAESILKVCTALNVSADYLLTGILTKEESDSFLHLLDLMNEKQRHAAKEILKNLLTACGYEIPEQ</sequence>
<evidence type="ECO:0000313" key="3">
    <source>
        <dbReference type="EMBL" id="QNK42263.1"/>
    </source>
</evidence>
<evidence type="ECO:0000313" key="4">
    <source>
        <dbReference type="Proteomes" id="UP000515909"/>
    </source>
</evidence>
<accession>A0A7G8TF72</accession>
<dbReference type="SUPFAM" id="SSF47413">
    <property type="entry name" value="lambda repressor-like DNA-binding domains"/>
    <property type="match status" value="1"/>
</dbReference>
<dbReference type="GO" id="GO:0005829">
    <property type="term" value="C:cytosol"/>
    <property type="evidence" value="ECO:0007669"/>
    <property type="project" value="TreeGrafter"/>
</dbReference>
<reference evidence="3 4" key="1">
    <citation type="submission" date="2020-08" db="EMBL/GenBank/DDBJ databases">
        <title>The isolate Caproiciproducens sp. 7D4C2 produces n-caproate at mildly acidic conditions from hexoses: genome and rBOX comparison with related strains and chain-elongating bacteria.</title>
        <authorList>
            <person name="Esquivel-Elizondo S."/>
            <person name="Bagci C."/>
            <person name="Temovska M."/>
            <person name="Jeon B.S."/>
            <person name="Bessarab I."/>
            <person name="Williams R.B.H."/>
            <person name="Huson D.H."/>
            <person name="Angenent L.T."/>
        </authorList>
    </citation>
    <scope>NUCLEOTIDE SEQUENCE [LARGE SCALE GENOMIC DNA]</scope>
    <source>
        <strain evidence="3 4">7D4C2</strain>
    </source>
</reference>
<dbReference type="InterPro" id="IPR050807">
    <property type="entry name" value="TransReg_Diox_bact_type"/>
</dbReference>
<dbReference type="Gene3D" id="1.10.260.40">
    <property type="entry name" value="lambda repressor-like DNA-binding domains"/>
    <property type="match status" value="1"/>
</dbReference>
<dbReference type="EMBL" id="CP060286">
    <property type="protein sequence ID" value="QNK42263.1"/>
    <property type="molecule type" value="Genomic_DNA"/>
</dbReference>
<evidence type="ECO:0000259" key="2">
    <source>
        <dbReference type="PROSITE" id="PS50943"/>
    </source>
</evidence>
<dbReference type="GO" id="GO:0003677">
    <property type="term" value="F:DNA binding"/>
    <property type="evidence" value="ECO:0007669"/>
    <property type="project" value="UniProtKB-KW"/>
</dbReference>
<dbReference type="PANTHER" id="PTHR46797">
    <property type="entry name" value="HTH-TYPE TRANSCRIPTIONAL REGULATOR"/>
    <property type="match status" value="1"/>
</dbReference>
<dbReference type="KEGG" id="cfem:HCR03_08670"/>
<dbReference type="AlphaFoldDB" id="A0A7G8TF72"/>
<dbReference type="PROSITE" id="PS50943">
    <property type="entry name" value="HTH_CROC1"/>
    <property type="match status" value="1"/>
</dbReference>
<gene>
    <name evidence="3" type="ORF">HCR03_08670</name>
</gene>
<dbReference type="CDD" id="cd00093">
    <property type="entry name" value="HTH_XRE"/>
    <property type="match status" value="1"/>
</dbReference>
<proteinExistence type="predicted"/>
<dbReference type="PANTHER" id="PTHR46797:SF1">
    <property type="entry name" value="METHYLPHOSPHONATE SYNTHASE"/>
    <property type="match status" value="1"/>
</dbReference>